<dbReference type="Proteomes" id="UP000570361">
    <property type="component" value="Unassembled WGS sequence"/>
</dbReference>
<dbReference type="AlphaFoldDB" id="A0A7W5FQ23"/>
<gene>
    <name evidence="5" type="ORF">FHS18_005092</name>
</gene>
<sequence length="325" mass="35891">MANIRHIAKLAGVSVSTVSRVLNGHPYVREEKRLAVEQAMNSLNYARNMNAVHLLRGRTDMIGVMLPSINHPYFSKLVEGISDEALQAGCRLVLCQTGYAEEEERNALHMVKEKQIDGLILCSKALGWDEIVPYAAFGSIVACGEDAGGLLPSVFIDHYASFRAGIRHVMSKGHTRIGLALSRYASHSSDQRRQAYWDAITEIGEQHREDWTFYDCYGIEDGAQVVRQLHGMAERPTAMLVTGDQVAAGMIAEAAKLGIRVPDDLAILGFDNQPIAHVLGITTIDNQLHEMGREAFRMLQVSLLGEEPPVSRVEIPFALVERTTV</sequence>
<dbReference type="SMART" id="SM00354">
    <property type="entry name" value="HTH_LACI"/>
    <property type="match status" value="1"/>
</dbReference>
<dbReference type="PANTHER" id="PTHR30146:SF105">
    <property type="entry name" value="CATABOLITE CONTROL PROTEIN B"/>
    <property type="match status" value="1"/>
</dbReference>
<dbReference type="SUPFAM" id="SSF47413">
    <property type="entry name" value="lambda repressor-like DNA-binding domains"/>
    <property type="match status" value="1"/>
</dbReference>
<dbReference type="SUPFAM" id="SSF53822">
    <property type="entry name" value="Periplasmic binding protein-like I"/>
    <property type="match status" value="1"/>
</dbReference>
<dbReference type="RefSeq" id="WP_183603084.1">
    <property type="nucleotide sequence ID" value="NZ_JACHXK010000015.1"/>
</dbReference>
<evidence type="ECO:0000313" key="5">
    <source>
        <dbReference type="EMBL" id="MBB3112990.1"/>
    </source>
</evidence>
<dbReference type="PROSITE" id="PS50932">
    <property type="entry name" value="HTH_LACI_2"/>
    <property type="match status" value="1"/>
</dbReference>
<evidence type="ECO:0000259" key="4">
    <source>
        <dbReference type="PROSITE" id="PS50932"/>
    </source>
</evidence>
<comment type="caution">
    <text evidence="5">The sequence shown here is derived from an EMBL/GenBank/DDBJ whole genome shotgun (WGS) entry which is preliminary data.</text>
</comment>
<dbReference type="InterPro" id="IPR028082">
    <property type="entry name" value="Peripla_BP_I"/>
</dbReference>
<dbReference type="CDD" id="cd01392">
    <property type="entry name" value="HTH_LacI"/>
    <property type="match status" value="1"/>
</dbReference>
<protein>
    <submittedName>
        <fullName evidence="5">DNA-binding LacI/PurR family transcriptional regulator</fullName>
    </submittedName>
</protein>
<feature type="domain" description="HTH lacI-type" evidence="4">
    <location>
        <begin position="2"/>
        <end position="56"/>
    </location>
</feature>
<evidence type="ECO:0000313" key="6">
    <source>
        <dbReference type="Proteomes" id="UP000570361"/>
    </source>
</evidence>
<dbReference type="GO" id="GO:0003700">
    <property type="term" value="F:DNA-binding transcription factor activity"/>
    <property type="evidence" value="ECO:0007669"/>
    <property type="project" value="TreeGrafter"/>
</dbReference>
<accession>A0A7W5FQ23</accession>
<dbReference type="InterPro" id="IPR000843">
    <property type="entry name" value="HTH_LacI"/>
</dbReference>
<keyword evidence="6" id="KW-1185">Reference proteome</keyword>
<reference evidence="5 6" key="1">
    <citation type="submission" date="2020-08" db="EMBL/GenBank/DDBJ databases">
        <title>Genomic Encyclopedia of Type Strains, Phase III (KMG-III): the genomes of soil and plant-associated and newly described type strains.</title>
        <authorList>
            <person name="Whitman W."/>
        </authorList>
    </citation>
    <scope>NUCLEOTIDE SEQUENCE [LARGE SCALE GENOMIC DNA]</scope>
    <source>
        <strain evidence="5 6">CECT 5862</strain>
    </source>
</reference>
<dbReference type="Gene3D" id="1.10.260.40">
    <property type="entry name" value="lambda repressor-like DNA-binding domains"/>
    <property type="match status" value="1"/>
</dbReference>
<dbReference type="GO" id="GO:0000976">
    <property type="term" value="F:transcription cis-regulatory region binding"/>
    <property type="evidence" value="ECO:0007669"/>
    <property type="project" value="TreeGrafter"/>
</dbReference>
<evidence type="ECO:0000256" key="1">
    <source>
        <dbReference type="ARBA" id="ARBA00023015"/>
    </source>
</evidence>
<dbReference type="Pfam" id="PF00532">
    <property type="entry name" value="Peripla_BP_1"/>
    <property type="match status" value="1"/>
</dbReference>
<dbReference type="CDD" id="cd06286">
    <property type="entry name" value="PBP1_CcpB-like"/>
    <property type="match status" value="1"/>
</dbReference>
<dbReference type="Gene3D" id="3.40.50.2300">
    <property type="match status" value="2"/>
</dbReference>
<keyword evidence="3" id="KW-0804">Transcription</keyword>
<proteinExistence type="predicted"/>
<dbReference type="InterPro" id="IPR010982">
    <property type="entry name" value="Lambda_DNA-bd_dom_sf"/>
</dbReference>
<dbReference type="InterPro" id="IPR001761">
    <property type="entry name" value="Peripla_BP/Lac1_sug-bd_dom"/>
</dbReference>
<keyword evidence="2 5" id="KW-0238">DNA-binding</keyword>
<evidence type="ECO:0000256" key="3">
    <source>
        <dbReference type="ARBA" id="ARBA00023163"/>
    </source>
</evidence>
<name>A0A7W5FQ23_9BACL</name>
<dbReference type="EMBL" id="JACHXK010000015">
    <property type="protein sequence ID" value="MBB3112990.1"/>
    <property type="molecule type" value="Genomic_DNA"/>
</dbReference>
<dbReference type="PANTHER" id="PTHR30146">
    <property type="entry name" value="LACI-RELATED TRANSCRIPTIONAL REPRESSOR"/>
    <property type="match status" value="1"/>
</dbReference>
<dbReference type="Pfam" id="PF00356">
    <property type="entry name" value="LacI"/>
    <property type="match status" value="1"/>
</dbReference>
<evidence type="ECO:0000256" key="2">
    <source>
        <dbReference type="ARBA" id="ARBA00023125"/>
    </source>
</evidence>
<keyword evidence="1" id="KW-0805">Transcription regulation</keyword>
<organism evidence="5 6">
    <name type="scientific">Paenibacillus phyllosphaerae</name>
    <dbReference type="NCBI Taxonomy" id="274593"/>
    <lineage>
        <taxon>Bacteria</taxon>
        <taxon>Bacillati</taxon>
        <taxon>Bacillota</taxon>
        <taxon>Bacilli</taxon>
        <taxon>Bacillales</taxon>
        <taxon>Paenibacillaceae</taxon>
        <taxon>Paenibacillus</taxon>
    </lineage>
</organism>